<gene>
    <name evidence="1" type="ORF">AUC69_15150</name>
</gene>
<dbReference type="EMBL" id="LPWF01000030">
    <property type="protein sequence ID" value="ODR96112.1"/>
    <property type="molecule type" value="Genomic_DNA"/>
</dbReference>
<dbReference type="RefSeq" id="WP_069442416.1">
    <property type="nucleotide sequence ID" value="NZ_LPWF01000030.1"/>
</dbReference>
<comment type="caution">
    <text evidence="1">The sequence shown here is derived from an EMBL/GenBank/DDBJ whole genome shotgun (WGS) entry which is preliminary data.</text>
</comment>
<dbReference type="AlphaFoldDB" id="A0A1E3VRG6"/>
<dbReference type="STRING" id="1774969.AUC69_15150"/>
<evidence type="ECO:0000313" key="1">
    <source>
        <dbReference type="EMBL" id="ODR96112.1"/>
    </source>
</evidence>
<accession>A0A1E3VRG6</accession>
<dbReference type="Proteomes" id="UP000094472">
    <property type="component" value="Unassembled WGS sequence"/>
</dbReference>
<evidence type="ECO:0000313" key="2">
    <source>
        <dbReference type="Proteomes" id="UP000094472"/>
    </source>
</evidence>
<dbReference type="OrthoDB" id="8496498at2"/>
<proteinExistence type="predicted"/>
<name>A0A1E3VRG6_9HYPH</name>
<keyword evidence="2" id="KW-1185">Reference proteome</keyword>
<protein>
    <submittedName>
        <fullName evidence="1">Uncharacterized protein</fullName>
    </submittedName>
</protein>
<organism evidence="1 2">
    <name type="scientific">Methyloceanibacter superfactus</name>
    <dbReference type="NCBI Taxonomy" id="1774969"/>
    <lineage>
        <taxon>Bacteria</taxon>
        <taxon>Pseudomonadati</taxon>
        <taxon>Pseudomonadota</taxon>
        <taxon>Alphaproteobacteria</taxon>
        <taxon>Hyphomicrobiales</taxon>
        <taxon>Hyphomicrobiaceae</taxon>
        <taxon>Methyloceanibacter</taxon>
    </lineage>
</organism>
<sequence>MYRARRRRPGETDHRHCDGRGGSLVWLTDEDTNLFLCSADADGRVYAYSMIFDDLLQGAGASFVEPLYIDGAGKPVAGVADPLAVAERACQAYLAGEAGTVVGTISSKGADGLNDDWLPGFFVFIETEAGETFLCDATSNAQVWAFHRIGKPLSHPLLTFGNPVG</sequence>
<reference evidence="1 2" key="1">
    <citation type="journal article" date="2016" name="Environ. Microbiol.">
        <title>New Methyloceanibacter diversity from North Sea sediments includes methanotroph containing solely the soluble methane monooxygenase.</title>
        <authorList>
            <person name="Vekeman B."/>
            <person name="Kerckhof F.M."/>
            <person name="Cremers G."/>
            <person name="de Vos P."/>
            <person name="Vandamme P."/>
            <person name="Boon N."/>
            <person name="Op den Camp H.J."/>
            <person name="Heylen K."/>
        </authorList>
    </citation>
    <scope>NUCLEOTIDE SEQUENCE [LARGE SCALE GENOMIC DNA]</scope>
    <source>
        <strain evidence="1 2">R-67175</strain>
    </source>
</reference>